<feature type="compositionally biased region" description="Low complexity" evidence="1">
    <location>
        <begin position="761"/>
        <end position="772"/>
    </location>
</feature>
<dbReference type="GeneID" id="14911922"/>
<name>L8GEZ8_ACACF</name>
<feature type="compositionally biased region" description="Basic and acidic residues" evidence="1">
    <location>
        <begin position="751"/>
        <end position="760"/>
    </location>
</feature>
<feature type="compositionally biased region" description="Low complexity" evidence="1">
    <location>
        <begin position="493"/>
        <end position="513"/>
    </location>
</feature>
<feature type="compositionally biased region" description="Acidic residues" evidence="1">
    <location>
        <begin position="921"/>
        <end position="937"/>
    </location>
</feature>
<feature type="compositionally biased region" description="Polar residues" evidence="1">
    <location>
        <begin position="712"/>
        <end position="722"/>
    </location>
</feature>
<dbReference type="RefSeq" id="XP_004333462.1">
    <property type="nucleotide sequence ID" value="XM_004333414.1"/>
</dbReference>
<feature type="compositionally biased region" description="Polar residues" evidence="1">
    <location>
        <begin position="668"/>
        <end position="677"/>
    </location>
</feature>
<feature type="region of interest" description="Disordered" evidence="1">
    <location>
        <begin position="899"/>
        <end position="945"/>
    </location>
</feature>
<feature type="compositionally biased region" description="Low complexity" evidence="1">
    <location>
        <begin position="192"/>
        <end position="244"/>
    </location>
</feature>
<feature type="region of interest" description="Disordered" evidence="1">
    <location>
        <begin position="975"/>
        <end position="1028"/>
    </location>
</feature>
<feature type="compositionally biased region" description="Basic and acidic residues" evidence="1">
    <location>
        <begin position="811"/>
        <end position="848"/>
    </location>
</feature>
<proteinExistence type="predicted"/>
<dbReference type="Proteomes" id="UP000011083">
    <property type="component" value="Unassembled WGS sequence"/>
</dbReference>
<sequence>MATSTSSATSAPAPSSSSSSSSAHSSKRVGQVKTNSKLNLISPRSFKFPGEKLLKKIGSASISKEKENTLTLSTSVATRRGRPKRHHSLDDLDDSMRRNVSFGRKGNKARDAIASDSEEDKASLWDGSYGDDDTSSSHSSDTDSDDWRDPTWVLDEWEEEERRLWREKKQREKEELERREREAAGLPPLPPSADSESAAAGAAVRLTSTETSSETASSENLSTMTSASKSTSTPTSPTPASKAASHQRRNSRVEIIVATDPLKQTKNESESESDRVRSSSREWPLRRARSFSETGEAGRVVKSKLDPGMKKRSLSSHSLPSSVDKQQQQQLKRRVSHDDAVNGDDSDNDNKSASSKRERKRKNSIKRKSGSGIFSTFAGIKHSSTDGGSGSGSGANNEGSGFLQSVKRRGRSLSGKGKGVDKERVVVDKERVDRDRDKEQAVGVGDGVRSPTTQKLSRSDEKVRSQAAGQAAAGGFDLDDLRSPRHSVCVTRPTATSPAHSHAHAYSSGASPSNKAPPTATKLFPKRERASSSSAPYVPRLKLPSHAPAAPKSYFSAGSSSSASLSPVPSPLTSPAAVSKSTTSLPYHHSGGGDATVSSLPSSPRSGFLNTTPASSPSSPYLHMPHRTPPLSPKGDKFSSKSGSRQGKHRSSSLSGASGSEGEAERLTWSNVWQSTTIEREMEIKAEVELEMEIEERARSDELELPGLGIGTSWQPIALQQRTDSRERVSHRGEREKMSTSTTATATTPSEVKKRSDRHSGGAVATTASSAGLEMRSPEVLRWSGEMSRRSYRRSSLTGSQPAPPGVSSKPDAREEALAAREEALREHEEKVRQERDEFERERSEWQHEREKLLLELKRMRILQQEGIAGTTIGVMAPMPNDRLLWSPQHDLSTVVGNNAAAARQKSEEKAKAKTKAEAEKNEDEEGEGENEEEEETAAACAHCREKEETIRKLERDLKRIKYLYYEANGKLMESTMRDKNRDRHQLSGSSGGSSGASASLHRSDSAESASGMAATTPRSRQLKETASLIFHESSSKSRIPVFEELTFPLTPNLIDHQ</sequence>
<accession>L8GEZ8</accession>
<feature type="compositionally biased region" description="Basic and acidic residues" evidence="1">
    <location>
        <begin position="905"/>
        <end position="920"/>
    </location>
</feature>
<feature type="compositionally biased region" description="Low complexity" evidence="1">
    <location>
        <begin position="652"/>
        <end position="661"/>
    </location>
</feature>
<feature type="compositionally biased region" description="Basic residues" evidence="1">
    <location>
        <begin position="357"/>
        <end position="369"/>
    </location>
</feature>
<protein>
    <submittedName>
        <fullName evidence="2">Uncharacterized protein</fullName>
    </submittedName>
</protein>
<feature type="compositionally biased region" description="Low complexity" evidence="1">
    <location>
        <begin position="550"/>
        <end position="579"/>
    </location>
</feature>
<keyword evidence="3" id="KW-1185">Reference proteome</keyword>
<evidence type="ECO:0000313" key="3">
    <source>
        <dbReference type="Proteomes" id="UP000011083"/>
    </source>
</evidence>
<feature type="compositionally biased region" description="Polar residues" evidence="1">
    <location>
        <begin position="596"/>
        <end position="619"/>
    </location>
</feature>
<reference evidence="2 3" key="1">
    <citation type="journal article" date="2013" name="Genome Biol.">
        <title>Genome of Acanthamoeba castellanii highlights extensive lateral gene transfer and early evolution of tyrosine kinase signaling.</title>
        <authorList>
            <person name="Clarke M."/>
            <person name="Lohan A.J."/>
            <person name="Liu B."/>
            <person name="Lagkouvardos I."/>
            <person name="Roy S."/>
            <person name="Zafar N."/>
            <person name="Bertelli C."/>
            <person name="Schilde C."/>
            <person name="Kianianmomeni A."/>
            <person name="Burglin T.R."/>
            <person name="Frech C."/>
            <person name="Turcotte B."/>
            <person name="Kopec K.O."/>
            <person name="Synnott J.M."/>
            <person name="Choo C."/>
            <person name="Paponov I."/>
            <person name="Finkler A."/>
            <person name="Soon Heng Tan C."/>
            <person name="Hutchins A.P."/>
            <person name="Weinmeier T."/>
            <person name="Rattei T."/>
            <person name="Chu J.S."/>
            <person name="Gimenez G."/>
            <person name="Irimia M."/>
            <person name="Rigden D.J."/>
            <person name="Fitzpatrick D.A."/>
            <person name="Lorenzo-Morales J."/>
            <person name="Bateman A."/>
            <person name="Chiu C.H."/>
            <person name="Tang P."/>
            <person name="Hegemann P."/>
            <person name="Fromm H."/>
            <person name="Raoult D."/>
            <person name="Greub G."/>
            <person name="Miranda-Saavedra D."/>
            <person name="Chen N."/>
            <person name="Nash P."/>
            <person name="Ginger M.L."/>
            <person name="Horn M."/>
            <person name="Schaap P."/>
            <person name="Caler L."/>
            <person name="Loftus B."/>
        </authorList>
    </citation>
    <scope>NUCLEOTIDE SEQUENCE [LARGE SCALE GENOMIC DNA]</scope>
    <source>
        <strain evidence="2 3">Neff</strain>
    </source>
</reference>
<dbReference type="KEGG" id="acan:ACA1_121570"/>
<dbReference type="AlphaFoldDB" id="L8GEZ8"/>
<evidence type="ECO:0000256" key="1">
    <source>
        <dbReference type="SAM" id="MobiDB-lite"/>
    </source>
</evidence>
<feature type="compositionally biased region" description="Basic and acidic residues" evidence="1">
    <location>
        <begin position="160"/>
        <end position="183"/>
    </location>
</feature>
<feature type="region of interest" description="Disordered" evidence="1">
    <location>
        <begin position="1"/>
        <end position="42"/>
    </location>
</feature>
<feature type="compositionally biased region" description="Basic and acidic residues" evidence="1">
    <location>
        <begin position="723"/>
        <end position="738"/>
    </location>
</feature>
<feature type="region of interest" description="Disordered" evidence="1">
    <location>
        <begin position="706"/>
        <end position="848"/>
    </location>
</feature>
<feature type="compositionally biased region" description="Basic and acidic residues" evidence="1">
    <location>
        <begin position="976"/>
        <end position="986"/>
    </location>
</feature>
<feature type="region of interest" description="Disordered" evidence="1">
    <location>
        <begin position="58"/>
        <end position="678"/>
    </location>
</feature>
<feature type="compositionally biased region" description="Low complexity" evidence="1">
    <location>
        <begin position="466"/>
        <end position="475"/>
    </location>
</feature>
<feature type="compositionally biased region" description="Basic and acidic residues" evidence="1">
    <location>
        <begin position="88"/>
        <end position="97"/>
    </location>
</feature>
<dbReference type="EMBL" id="KB008151">
    <property type="protein sequence ID" value="ELR11449.1"/>
    <property type="molecule type" value="Genomic_DNA"/>
</dbReference>
<feature type="compositionally biased region" description="Low complexity" evidence="1">
    <location>
        <begin position="1"/>
        <end position="24"/>
    </location>
</feature>
<feature type="compositionally biased region" description="Basic and acidic residues" evidence="1">
    <location>
        <begin position="263"/>
        <end position="285"/>
    </location>
</feature>
<dbReference type="OMA" id="WQHEREK"/>
<gene>
    <name evidence="2" type="ORF">ACA1_121570</name>
</gene>
<feature type="compositionally biased region" description="Basic and acidic residues" evidence="1">
    <location>
        <begin position="418"/>
        <end position="440"/>
    </location>
</feature>
<feature type="compositionally biased region" description="Low complexity" evidence="1">
    <location>
        <begin position="739"/>
        <end position="748"/>
    </location>
</feature>
<dbReference type="VEuPathDB" id="AmoebaDB:ACA1_121570"/>
<evidence type="ECO:0000313" key="2">
    <source>
        <dbReference type="EMBL" id="ELR11449.1"/>
    </source>
</evidence>
<organism evidence="2 3">
    <name type="scientific">Acanthamoeba castellanii (strain ATCC 30010 / Neff)</name>
    <dbReference type="NCBI Taxonomy" id="1257118"/>
    <lineage>
        <taxon>Eukaryota</taxon>
        <taxon>Amoebozoa</taxon>
        <taxon>Discosea</taxon>
        <taxon>Longamoebia</taxon>
        <taxon>Centramoebida</taxon>
        <taxon>Acanthamoebidae</taxon>
        <taxon>Acanthamoeba</taxon>
    </lineage>
</organism>